<evidence type="ECO:0000313" key="7">
    <source>
        <dbReference type="Proteomes" id="UP000286063"/>
    </source>
</evidence>
<reference evidence="6 7" key="1">
    <citation type="submission" date="2018-08" db="EMBL/GenBank/DDBJ databases">
        <title>A genome reference for cultivated species of the human gut microbiota.</title>
        <authorList>
            <person name="Zou Y."/>
            <person name="Xue W."/>
            <person name="Luo G."/>
        </authorList>
    </citation>
    <scope>NUCLEOTIDE SEQUENCE [LARGE SCALE GENOMIC DNA]</scope>
    <source>
        <strain evidence="4 6">AF14-49</strain>
        <strain evidence="5 7">OF02-7</strain>
    </source>
</reference>
<dbReference type="OrthoDB" id="9794581at2"/>
<dbReference type="GO" id="GO:0046872">
    <property type="term" value="F:metal ion binding"/>
    <property type="evidence" value="ECO:0007669"/>
    <property type="project" value="UniProtKB-KW"/>
</dbReference>
<evidence type="ECO:0000313" key="5">
    <source>
        <dbReference type="EMBL" id="RGY15945.1"/>
    </source>
</evidence>
<comment type="caution">
    <text evidence="4">The sequence shown here is derived from an EMBL/GenBank/DDBJ whole genome shotgun (WGS) entry which is preliminary data.</text>
</comment>
<evidence type="ECO:0000313" key="6">
    <source>
        <dbReference type="Proteomes" id="UP000283589"/>
    </source>
</evidence>
<dbReference type="PANTHER" id="PTHR22789:SF0">
    <property type="entry name" value="3-OXO-TETRONATE 4-PHOSPHATE DECARBOXYLASE-RELATED"/>
    <property type="match status" value="1"/>
</dbReference>
<proteinExistence type="predicted"/>
<dbReference type="EMBL" id="QSCR01000022">
    <property type="protein sequence ID" value="RGY15945.1"/>
    <property type="molecule type" value="Genomic_DNA"/>
</dbReference>
<dbReference type="InterPro" id="IPR036409">
    <property type="entry name" value="Aldolase_II/adducin_N_sf"/>
</dbReference>
<sequence length="211" mass="23589">MITKGQVEIFVTQAHRYGEARLMLCSSGNLSWRVGDKMLVSGTGSWLPVLPPEKVAVCDIISGQVENGVRPSMESVFHLGIFRNRPDVNVVLHFQSEYATVVACMKNKPLDFNVTLEVPYHVGEVAVLPYFRPGSPELAEAVIEAMQEHDAVLLSNHGQVVCGRDFDEVLERALFFEMACRIIVQSRMDYTVLSRKEVEDLRNSLGLARIP</sequence>
<dbReference type="InterPro" id="IPR001303">
    <property type="entry name" value="Aldolase_II/adducin_N"/>
</dbReference>
<dbReference type="Proteomes" id="UP000286063">
    <property type="component" value="Unassembled WGS sequence"/>
</dbReference>
<dbReference type="Gene3D" id="3.40.225.10">
    <property type="entry name" value="Class II aldolase/adducin N-terminal domain"/>
    <property type="match status" value="1"/>
</dbReference>
<evidence type="ECO:0000256" key="1">
    <source>
        <dbReference type="ARBA" id="ARBA00022723"/>
    </source>
</evidence>
<dbReference type="PANTHER" id="PTHR22789">
    <property type="entry name" value="FUCULOSE PHOSPHATE ALDOLASE"/>
    <property type="match status" value="1"/>
</dbReference>
<dbReference type="SUPFAM" id="SSF53639">
    <property type="entry name" value="AraD/HMP-PK domain-like"/>
    <property type="match status" value="1"/>
</dbReference>
<dbReference type="Proteomes" id="UP000283589">
    <property type="component" value="Unassembled WGS sequence"/>
</dbReference>
<evidence type="ECO:0000256" key="2">
    <source>
        <dbReference type="ARBA" id="ARBA00023239"/>
    </source>
</evidence>
<evidence type="ECO:0000313" key="4">
    <source>
        <dbReference type="EMBL" id="RGV31431.1"/>
    </source>
</evidence>
<dbReference type="SMART" id="SM01007">
    <property type="entry name" value="Aldolase_II"/>
    <property type="match status" value="1"/>
</dbReference>
<feature type="domain" description="Class II aldolase/adducin N-terminal" evidence="3">
    <location>
        <begin position="8"/>
        <end position="184"/>
    </location>
</feature>
<dbReference type="AlphaFoldDB" id="A0A412WVQ5"/>
<dbReference type="GO" id="GO:0019323">
    <property type="term" value="P:pentose catabolic process"/>
    <property type="evidence" value="ECO:0007669"/>
    <property type="project" value="TreeGrafter"/>
</dbReference>
<dbReference type="EMBL" id="QRZA01000033">
    <property type="protein sequence ID" value="RGV31431.1"/>
    <property type="molecule type" value="Genomic_DNA"/>
</dbReference>
<dbReference type="InterPro" id="IPR050197">
    <property type="entry name" value="Aldolase_class_II_sugar_metab"/>
</dbReference>
<name>A0A412WVQ5_9BACT</name>
<keyword evidence="2" id="KW-0456">Lyase</keyword>
<protein>
    <submittedName>
        <fullName evidence="4">Class II aldolase/adducin family protein</fullName>
    </submittedName>
</protein>
<dbReference type="GO" id="GO:0005829">
    <property type="term" value="C:cytosol"/>
    <property type="evidence" value="ECO:0007669"/>
    <property type="project" value="TreeGrafter"/>
</dbReference>
<dbReference type="Pfam" id="PF00596">
    <property type="entry name" value="Aldolase_II"/>
    <property type="match status" value="1"/>
</dbReference>
<organism evidence="4 6">
    <name type="scientific">Butyricimonas virosa</name>
    <dbReference type="NCBI Taxonomy" id="544645"/>
    <lineage>
        <taxon>Bacteria</taxon>
        <taxon>Pseudomonadati</taxon>
        <taxon>Bacteroidota</taxon>
        <taxon>Bacteroidia</taxon>
        <taxon>Bacteroidales</taxon>
        <taxon>Odoribacteraceae</taxon>
        <taxon>Butyricimonas</taxon>
    </lineage>
</organism>
<accession>A0A412WVQ5</accession>
<dbReference type="RefSeq" id="WP_117775207.1">
    <property type="nucleotide sequence ID" value="NZ_CALBWO010000024.1"/>
</dbReference>
<keyword evidence="1" id="KW-0479">Metal-binding</keyword>
<dbReference type="GO" id="GO:0016832">
    <property type="term" value="F:aldehyde-lyase activity"/>
    <property type="evidence" value="ECO:0007669"/>
    <property type="project" value="TreeGrafter"/>
</dbReference>
<dbReference type="STRING" id="1121130.GCA_000519105_02799"/>
<evidence type="ECO:0000259" key="3">
    <source>
        <dbReference type="SMART" id="SM01007"/>
    </source>
</evidence>
<gene>
    <name evidence="4" type="ORF">DWW18_17525</name>
    <name evidence="5" type="ORF">DXA50_12425</name>
</gene>